<dbReference type="STRING" id="588602.SAMN04487991_1652"/>
<sequence>MRRRWYALLSLGIALCLSPMVAVFWADGFAARHGCRLDEAGIYPCVVNGHDWGTTLGTAFLSGWLMLFTLPLAGLLSVVMLTLMLRARLRRRKS</sequence>
<feature type="transmembrane region" description="Helical" evidence="1">
    <location>
        <begin position="64"/>
        <end position="85"/>
    </location>
</feature>
<evidence type="ECO:0000313" key="2">
    <source>
        <dbReference type="EMBL" id="SFJ19938.1"/>
    </source>
</evidence>
<dbReference type="Proteomes" id="UP000199630">
    <property type="component" value="Unassembled WGS sequence"/>
</dbReference>
<gene>
    <name evidence="2" type="ORF">SAMN04487991_1652</name>
</gene>
<accession>A0A1I3PEH4</accession>
<reference evidence="3" key="1">
    <citation type="submission" date="2016-10" db="EMBL/GenBank/DDBJ databases">
        <authorList>
            <person name="Varghese N."/>
            <person name="Submissions S."/>
        </authorList>
    </citation>
    <scope>NUCLEOTIDE SEQUENCE [LARGE SCALE GENOMIC DNA]</scope>
    <source>
        <strain evidence="3">DSM 26471</strain>
    </source>
</reference>
<evidence type="ECO:0000313" key="3">
    <source>
        <dbReference type="Proteomes" id="UP000199630"/>
    </source>
</evidence>
<keyword evidence="1" id="KW-1133">Transmembrane helix</keyword>
<proteinExistence type="predicted"/>
<protein>
    <submittedName>
        <fullName evidence="2">Uncharacterized protein</fullName>
    </submittedName>
</protein>
<keyword evidence="1" id="KW-0472">Membrane</keyword>
<keyword evidence="1" id="KW-0812">Transmembrane</keyword>
<organism evidence="2 3">
    <name type="scientific">Celeribacter neptunius</name>
    <dbReference type="NCBI Taxonomy" id="588602"/>
    <lineage>
        <taxon>Bacteria</taxon>
        <taxon>Pseudomonadati</taxon>
        <taxon>Pseudomonadota</taxon>
        <taxon>Alphaproteobacteria</taxon>
        <taxon>Rhodobacterales</taxon>
        <taxon>Roseobacteraceae</taxon>
        <taxon>Celeribacter</taxon>
    </lineage>
</organism>
<evidence type="ECO:0000256" key="1">
    <source>
        <dbReference type="SAM" id="Phobius"/>
    </source>
</evidence>
<name>A0A1I3PEH4_9RHOB</name>
<keyword evidence="3" id="KW-1185">Reference proteome</keyword>
<dbReference type="RefSeq" id="WP_090059866.1">
    <property type="nucleotide sequence ID" value="NZ_FORH01000002.1"/>
</dbReference>
<dbReference type="EMBL" id="FORH01000002">
    <property type="protein sequence ID" value="SFJ19938.1"/>
    <property type="molecule type" value="Genomic_DNA"/>
</dbReference>
<dbReference type="AlphaFoldDB" id="A0A1I3PEH4"/>
<dbReference type="OrthoDB" id="5948392at2"/>